<feature type="chain" id="PRO_5012281736" evidence="1">
    <location>
        <begin position="20"/>
        <end position="143"/>
    </location>
</feature>
<proteinExistence type="predicted"/>
<dbReference type="AlphaFoldDB" id="A0A1X7BRQ6"/>
<dbReference type="RefSeq" id="WP_085800334.1">
    <property type="nucleotide sequence ID" value="NZ_JAIMIB010000006.1"/>
</dbReference>
<accession>A0A1X7BRQ6</accession>
<evidence type="ECO:0000313" key="3">
    <source>
        <dbReference type="Proteomes" id="UP000193224"/>
    </source>
</evidence>
<protein>
    <submittedName>
        <fullName evidence="2">Uncharacterized protein</fullName>
    </submittedName>
</protein>
<keyword evidence="1" id="KW-0732">Signal</keyword>
<evidence type="ECO:0000256" key="1">
    <source>
        <dbReference type="SAM" id="SignalP"/>
    </source>
</evidence>
<sequence>MIPRAGLILMLSFPATAFAGNCAGLGTLAQSAAGGFADGKPDESFNEVESCDLLQNSDGTQTYLCTWQFAYRAPGAAAVFDMLDRLIPVCIRGAQALPADDSVNHPDSYDLRRYRRGDVVISTSLKDKAALEQTLVTLRIDSK</sequence>
<dbReference type="EMBL" id="FWXB01000007">
    <property type="protein sequence ID" value="SMC12376.1"/>
    <property type="molecule type" value="Genomic_DNA"/>
</dbReference>
<feature type="signal peptide" evidence="1">
    <location>
        <begin position="1"/>
        <end position="19"/>
    </location>
</feature>
<dbReference type="Proteomes" id="UP000193224">
    <property type="component" value="Unassembled WGS sequence"/>
</dbReference>
<gene>
    <name evidence="2" type="ORF">ROA7745_02201</name>
</gene>
<name>A0A1X7BRQ6_9RHOB</name>
<evidence type="ECO:0000313" key="2">
    <source>
        <dbReference type="EMBL" id="SMC12376.1"/>
    </source>
</evidence>
<organism evidence="2 3">
    <name type="scientific">Roseovarius aestuarii</name>
    <dbReference type="NCBI Taxonomy" id="475083"/>
    <lineage>
        <taxon>Bacteria</taxon>
        <taxon>Pseudomonadati</taxon>
        <taxon>Pseudomonadota</taxon>
        <taxon>Alphaproteobacteria</taxon>
        <taxon>Rhodobacterales</taxon>
        <taxon>Roseobacteraceae</taxon>
        <taxon>Roseovarius</taxon>
    </lineage>
</organism>
<keyword evidence="3" id="KW-1185">Reference proteome</keyword>
<reference evidence="2 3" key="1">
    <citation type="submission" date="2017-03" db="EMBL/GenBank/DDBJ databases">
        <authorList>
            <person name="Afonso C.L."/>
            <person name="Miller P.J."/>
            <person name="Scott M.A."/>
            <person name="Spackman E."/>
            <person name="Goraichik I."/>
            <person name="Dimitrov K.M."/>
            <person name="Suarez D.L."/>
            <person name="Swayne D.E."/>
        </authorList>
    </citation>
    <scope>NUCLEOTIDE SEQUENCE [LARGE SCALE GENOMIC DNA]</scope>
    <source>
        <strain evidence="2 3">CECT 7745</strain>
    </source>
</reference>